<reference evidence="1" key="1">
    <citation type="submission" date="2014-11" db="EMBL/GenBank/DDBJ databases">
        <authorList>
            <person name="Amaro Gonzalez C."/>
        </authorList>
    </citation>
    <scope>NUCLEOTIDE SEQUENCE</scope>
</reference>
<name>A0A0E9PZ71_ANGAN</name>
<reference evidence="1" key="2">
    <citation type="journal article" date="2015" name="Fish Shellfish Immunol.">
        <title>Early steps in the European eel (Anguilla anguilla)-Vibrio vulnificus interaction in the gills: Role of the RtxA13 toxin.</title>
        <authorList>
            <person name="Callol A."/>
            <person name="Pajuelo D."/>
            <person name="Ebbesson L."/>
            <person name="Teles M."/>
            <person name="MacKenzie S."/>
            <person name="Amaro C."/>
        </authorList>
    </citation>
    <scope>NUCLEOTIDE SEQUENCE</scope>
</reference>
<evidence type="ECO:0000313" key="1">
    <source>
        <dbReference type="EMBL" id="JAH09921.1"/>
    </source>
</evidence>
<dbReference type="EMBL" id="GBXM01098656">
    <property type="protein sequence ID" value="JAH09921.1"/>
    <property type="molecule type" value="Transcribed_RNA"/>
</dbReference>
<proteinExistence type="predicted"/>
<accession>A0A0E9PZ71</accession>
<organism evidence="1">
    <name type="scientific">Anguilla anguilla</name>
    <name type="common">European freshwater eel</name>
    <name type="synonym">Muraena anguilla</name>
    <dbReference type="NCBI Taxonomy" id="7936"/>
    <lineage>
        <taxon>Eukaryota</taxon>
        <taxon>Metazoa</taxon>
        <taxon>Chordata</taxon>
        <taxon>Craniata</taxon>
        <taxon>Vertebrata</taxon>
        <taxon>Euteleostomi</taxon>
        <taxon>Actinopterygii</taxon>
        <taxon>Neopterygii</taxon>
        <taxon>Teleostei</taxon>
        <taxon>Anguilliformes</taxon>
        <taxon>Anguillidae</taxon>
        <taxon>Anguilla</taxon>
    </lineage>
</organism>
<sequence length="29" mass="3423">MYVFYIKERKINFDFCAGILAALHKQICS</sequence>
<dbReference type="AlphaFoldDB" id="A0A0E9PZ71"/>
<protein>
    <submittedName>
        <fullName evidence="1">Uncharacterized protein</fullName>
    </submittedName>
</protein>